<evidence type="ECO:0000256" key="1">
    <source>
        <dbReference type="SAM" id="MobiDB-lite"/>
    </source>
</evidence>
<comment type="caution">
    <text evidence="2">The sequence shown here is derived from an EMBL/GenBank/DDBJ whole genome shotgun (WGS) entry which is preliminary data.</text>
</comment>
<proteinExistence type="predicted"/>
<feature type="region of interest" description="Disordered" evidence="1">
    <location>
        <begin position="50"/>
        <end position="77"/>
    </location>
</feature>
<evidence type="ECO:0000313" key="3">
    <source>
        <dbReference type="Proteomes" id="UP000237000"/>
    </source>
</evidence>
<keyword evidence="3" id="KW-1185">Reference proteome</keyword>
<gene>
    <name evidence="2" type="ORF">TorRG33x02_010020</name>
</gene>
<dbReference type="InParanoid" id="A0A2P5FYR6"/>
<evidence type="ECO:0000313" key="2">
    <source>
        <dbReference type="EMBL" id="POO02941.1"/>
    </source>
</evidence>
<dbReference type="AlphaFoldDB" id="A0A2P5FYR6"/>
<dbReference type="Proteomes" id="UP000237000">
    <property type="component" value="Unassembled WGS sequence"/>
</dbReference>
<protein>
    <submittedName>
        <fullName evidence="2">Uncharacterized protein</fullName>
    </submittedName>
</protein>
<sequence>MIVTLRMMSLKREHQAVKARGGTNVDAVGGARRTTVPLLTVSLRSKLHWQPQASQRKASSDPCSPLGEIHGSRPRRGRRALKWRDFARILCIRALTALCFT</sequence>
<organism evidence="2 3">
    <name type="scientific">Trema orientale</name>
    <name type="common">Charcoal tree</name>
    <name type="synonym">Celtis orientalis</name>
    <dbReference type="NCBI Taxonomy" id="63057"/>
    <lineage>
        <taxon>Eukaryota</taxon>
        <taxon>Viridiplantae</taxon>
        <taxon>Streptophyta</taxon>
        <taxon>Embryophyta</taxon>
        <taxon>Tracheophyta</taxon>
        <taxon>Spermatophyta</taxon>
        <taxon>Magnoliopsida</taxon>
        <taxon>eudicotyledons</taxon>
        <taxon>Gunneridae</taxon>
        <taxon>Pentapetalae</taxon>
        <taxon>rosids</taxon>
        <taxon>fabids</taxon>
        <taxon>Rosales</taxon>
        <taxon>Cannabaceae</taxon>
        <taxon>Trema</taxon>
    </lineage>
</organism>
<reference evidence="3" key="1">
    <citation type="submission" date="2016-06" db="EMBL/GenBank/DDBJ databases">
        <title>Parallel loss of symbiosis genes in relatives of nitrogen-fixing non-legume Parasponia.</title>
        <authorList>
            <person name="Van Velzen R."/>
            <person name="Holmer R."/>
            <person name="Bu F."/>
            <person name="Rutten L."/>
            <person name="Van Zeijl A."/>
            <person name="Liu W."/>
            <person name="Santuari L."/>
            <person name="Cao Q."/>
            <person name="Sharma T."/>
            <person name="Shen D."/>
            <person name="Roswanjaya Y."/>
            <person name="Wardhani T."/>
            <person name="Kalhor M.S."/>
            <person name="Jansen J."/>
            <person name="Van den Hoogen J."/>
            <person name="Gungor B."/>
            <person name="Hartog M."/>
            <person name="Hontelez J."/>
            <person name="Verver J."/>
            <person name="Yang W.-C."/>
            <person name="Schijlen E."/>
            <person name="Repin R."/>
            <person name="Schilthuizen M."/>
            <person name="Schranz E."/>
            <person name="Heidstra R."/>
            <person name="Miyata K."/>
            <person name="Fedorova E."/>
            <person name="Kohlen W."/>
            <person name="Bisseling T."/>
            <person name="Smit S."/>
            <person name="Geurts R."/>
        </authorList>
    </citation>
    <scope>NUCLEOTIDE SEQUENCE [LARGE SCALE GENOMIC DNA]</scope>
    <source>
        <strain evidence="3">cv. RG33-2</strain>
    </source>
</reference>
<dbReference type="EMBL" id="JXTC01000003">
    <property type="protein sequence ID" value="POO02941.1"/>
    <property type="molecule type" value="Genomic_DNA"/>
</dbReference>
<name>A0A2P5FYR6_TREOI</name>
<accession>A0A2P5FYR6</accession>